<dbReference type="Proteomes" id="UP001218188">
    <property type="component" value="Unassembled WGS sequence"/>
</dbReference>
<protein>
    <submittedName>
        <fullName evidence="2">Uncharacterized protein</fullName>
    </submittedName>
</protein>
<feature type="compositionally biased region" description="Pro residues" evidence="1">
    <location>
        <begin position="346"/>
        <end position="358"/>
    </location>
</feature>
<accession>A0AAD6SGM1</accession>
<sequence>MGKYKSKDVPHKKRGNRSDVVGLRAEHLFAELDGYCVASNAGTTRKWYSKFFEGYWAAFPWEIPFEEDPTEEALARVTPDNALTEAQKASKNKILADTEGKIKRWFNYQRTHSGSGINPWSKWLRAELKPPEDERRPRRLLDYQVYMQDEEKNAAINAALKERYPDKVGAKDSIKWRAALARELLAAEPEEVQEEFKSRADEEYEEAKQEFQENEGKGANNDDFDENARAEARVRLVATVKPLLLSIRKLTGYQVSMLLGGVFDGKVEVRSVHGGTVDGENEDGPDGIDFTRWDPQGYKPVMKQFMRYIAAANGTPQTVEAASAPDTVPPPANTAGGAILPAMPEAAPPPSSHPPAMPPSAHSAPSLPSETPPPIPPRASSATPPPCSKLGDEMEVDAGASTPGRATTPAELEGLGIDSPLQRAVMQLTPGSRALRINRLGRMSDYERTREENMARNKEILASINVSDAVAELMKDVRRDMKRKPEEQGGEATKRPRVAGDDGADADDYSGSGSDNDDEEDGGTPKPKVKRGGRARAGVKAKGGRSGGGAQMAIGADNVPKWATSAHGVLLAGGGGETWLKTVDLWWVYEKRARFVGPAKGKGTALRPKEVSGWIARARSGGPVPAIADVYSFASKWWAWWVEINPKWRTRTDGVGVPTRLRKEGEGDWDSVASTGPNGMLNILMCLRWWYDALKGDEGGMAGWKEAVEDVNWALERICVPAREEETQA</sequence>
<organism evidence="2 3">
    <name type="scientific">Mycena alexandri</name>
    <dbReference type="NCBI Taxonomy" id="1745969"/>
    <lineage>
        <taxon>Eukaryota</taxon>
        <taxon>Fungi</taxon>
        <taxon>Dikarya</taxon>
        <taxon>Basidiomycota</taxon>
        <taxon>Agaricomycotina</taxon>
        <taxon>Agaricomycetes</taxon>
        <taxon>Agaricomycetidae</taxon>
        <taxon>Agaricales</taxon>
        <taxon>Marasmiineae</taxon>
        <taxon>Mycenaceae</taxon>
        <taxon>Mycena</taxon>
    </lineage>
</organism>
<name>A0AAD6SGM1_9AGAR</name>
<feature type="compositionally biased region" description="Low complexity" evidence="1">
    <location>
        <begin position="359"/>
        <end position="369"/>
    </location>
</feature>
<dbReference type="AlphaFoldDB" id="A0AAD6SGM1"/>
<feature type="compositionally biased region" description="Pro residues" evidence="1">
    <location>
        <begin position="370"/>
        <end position="387"/>
    </location>
</feature>
<feature type="compositionally biased region" description="Basic residues" evidence="1">
    <location>
        <begin position="527"/>
        <end position="543"/>
    </location>
</feature>
<reference evidence="2" key="1">
    <citation type="submission" date="2023-03" db="EMBL/GenBank/DDBJ databases">
        <title>Massive genome expansion in bonnet fungi (Mycena s.s.) driven by repeated elements and novel gene families across ecological guilds.</title>
        <authorList>
            <consortium name="Lawrence Berkeley National Laboratory"/>
            <person name="Harder C.B."/>
            <person name="Miyauchi S."/>
            <person name="Viragh M."/>
            <person name="Kuo A."/>
            <person name="Thoen E."/>
            <person name="Andreopoulos B."/>
            <person name="Lu D."/>
            <person name="Skrede I."/>
            <person name="Drula E."/>
            <person name="Henrissat B."/>
            <person name="Morin E."/>
            <person name="Kohler A."/>
            <person name="Barry K."/>
            <person name="LaButti K."/>
            <person name="Morin E."/>
            <person name="Salamov A."/>
            <person name="Lipzen A."/>
            <person name="Mereny Z."/>
            <person name="Hegedus B."/>
            <person name="Baldrian P."/>
            <person name="Stursova M."/>
            <person name="Weitz H."/>
            <person name="Taylor A."/>
            <person name="Grigoriev I.V."/>
            <person name="Nagy L.G."/>
            <person name="Martin F."/>
            <person name="Kauserud H."/>
        </authorList>
    </citation>
    <scope>NUCLEOTIDE SEQUENCE</scope>
    <source>
        <strain evidence="2">CBHHK200</strain>
    </source>
</reference>
<comment type="caution">
    <text evidence="2">The sequence shown here is derived from an EMBL/GenBank/DDBJ whole genome shotgun (WGS) entry which is preliminary data.</text>
</comment>
<gene>
    <name evidence="2" type="ORF">C8F04DRAFT_1269669</name>
</gene>
<evidence type="ECO:0000313" key="3">
    <source>
        <dbReference type="Proteomes" id="UP001218188"/>
    </source>
</evidence>
<proteinExistence type="predicted"/>
<evidence type="ECO:0000313" key="2">
    <source>
        <dbReference type="EMBL" id="KAJ7025062.1"/>
    </source>
</evidence>
<feature type="compositionally biased region" description="Basic and acidic residues" evidence="1">
    <location>
        <begin position="478"/>
        <end position="500"/>
    </location>
</feature>
<feature type="region of interest" description="Disordered" evidence="1">
    <location>
        <begin position="191"/>
        <end position="224"/>
    </location>
</feature>
<feature type="compositionally biased region" description="Basic and acidic residues" evidence="1">
    <location>
        <begin position="194"/>
        <end position="216"/>
    </location>
</feature>
<feature type="region of interest" description="Disordered" evidence="1">
    <location>
        <begin position="478"/>
        <end position="552"/>
    </location>
</feature>
<evidence type="ECO:0000256" key="1">
    <source>
        <dbReference type="SAM" id="MobiDB-lite"/>
    </source>
</evidence>
<dbReference type="EMBL" id="JARJCM010000160">
    <property type="protein sequence ID" value="KAJ7025062.1"/>
    <property type="molecule type" value="Genomic_DNA"/>
</dbReference>
<keyword evidence="3" id="KW-1185">Reference proteome</keyword>
<feature type="region of interest" description="Disordered" evidence="1">
    <location>
        <begin position="333"/>
        <end position="418"/>
    </location>
</feature>